<organism evidence="2 3">
    <name type="scientific">Stegodyphus mimosarum</name>
    <name type="common">African social velvet spider</name>
    <dbReference type="NCBI Taxonomy" id="407821"/>
    <lineage>
        <taxon>Eukaryota</taxon>
        <taxon>Metazoa</taxon>
        <taxon>Ecdysozoa</taxon>
        <taxon>Arthropoda</taxon>
        <taxon>Chelicerata</taxon>
        <taxon>Arachnida</taxon>
        <taxon>Araneae</taxon>
        <taxon>Araneomorphae</taxon>
        <taxon>Entelegynae</taxon>
        <taxon>Eresoidea</taxon>
        <taxon>Eresidae</taxon>
        <taxon>Stegodyphus</taxon>
    </lineage>
</organism>
<dbReference type="OrthoDB" id="10438062at2759"/>
<reference evidence="2 3" key="1">
    <citation type="submission" date="2013-11" db="EMBL/GenBank/DDBJ databases">
        <title>Genome sequencing of Stegodyphus mimosarum.</title>
        <authorList>
            <person name="Bechsgaard J."/>
        </authorList>
    </citation>
    <scope>NUCLEOTIDE SEQUENCE [LARGE SCALE GENOMIC DNA]</scope>
</reference>
<evidence type="ECO:0000313" key="3">
    <source>
        <dbReference type="Proteomes" id="UP000054359"/>
    </source>
</evidence>
<protein>
    <submittedName>
        <fullName evidence="2">Uncharacterized protein</fullName>
    </submittedName>
</protein>
<evidence type="ECO:0000313" key="2">
    <source>
        <dbReference type="EMBL" id="KFM62735.1"/>
    </source>
</evidence>
<name>A0A087TC96_STEMI</name>
<proteinExistence type="predicted"/>
<sequence length="57" mass="6183">MEPDVPKDRPESPKKKIKPSSSVDNDVMSTDGLDRQTSIQNAGNENTSEVNGIAPTR</sequence>
<dbReference type="Proteomes" id="UP000054359">
    <property type="component" value="Unassembled WGS sequence"/>
</dbReference>
<evidence type="ECO:0000256" key="1">
    <source>
        <dbReference type="SAM" id="MobiDB-lite"/>
    </source>
</evidence>
<feature type="compositionally biased region" description="Polar residues" evidence="1">
    <location>
        <begin position="35"/>
        <end position="50"/>
    </location>
</feature>
<keyword evidence="3" id="KW-1185">Reference proteome</keyword>
<feature type="non-terminal residue" evidence="2">
    <location>
        <position position="57"/>
    </location>
</feature>
<accession>A0A087TC96</accession>
<gene>
    <name evidence="2" type="ORF">X975_21739</name>
</gene>
<feature type="region of interest" description="Disordered" evidence="1">
    <location>
        <begin position="1"/>
        <end position="57"/>
    </location>
</feature>
<dbReference type="EMBL" id="KK114558">
    <property type="protein sequence ID" value="KFM62735.1"/>
    <property type="molecule type" value="Genomic_DNA"/>
</dbReference>
<dbReference type="AlphaFoldDB" id="A0A087TC96"/>
<feature type="compositionally biased region" description="Basic and acidic residues" evidence="1">
    <location>
        <begin position="1"/>
        <end position="14"/>
    </location>
</feature>